<protein>
    <submittedName>
        <fullName evidence="3">Uncharacterized protein</fullName>
    </submittedName>
</protein>
<evidence type="ECO:0000256" key="2">
    <source>
        <dbReference type="SAM" id="MobiDB-lite"/>
    </source>
</evidence>
<dbReference type="AlphaFoldDB" id="A0AAD9A0G2"/>
<feature type="region of interest" description="Disordered" evidence="2">
    <location>
        <begin position="120"/>
        <end position="314"/>
    </location>
</feature>
<name>A0AAD9A0G2_9PEZI</name>
<evidence type="ECO:0000313" key="3">
    <source>
        <dbReference type="EMBL" id="KAK1838895.1"/>
    </source>
</evidence>
<evidence type="ECO:0000313" key="4">
    <source>
        <dbReference type="Proteomes" id="UP001243330"/>
    </source>
</evidence>
<feature type="compositionally biased region" description="Low complexity" evidence="2">
    <location>
        <begin position="204"/>
        <end position="221"/>
    </location>
</feature>
<feature type="coiled-coil region" evidence="1">
    <location>
        <begin position="28"/>
        <end position="55"/>
    </location>
</feature>
<organism evidence="3 4">
    <name type="scientific">Colletotrichum chrysophilum</name>
    <dbReference type="NCBI Taxonomy" id="1836956"/>
    <lineage>
        <taxon>Eukaryota</taxon>
        <taxon>Fungi</taxon>
        <taxon>Dikarya</taxon>
        <taxon>Ascomycota</taxon>
        <taxon>Pezizomycotina</taxon>
        <taxon>Sordariomycetes</taxon>
        <taxon>Hypocreomycetidae</taxon>
        <taxon>Glomerellales</taxon>
        <taxon>Glomerellaceae</taxon>
        <taxon>Colletotrichum</taxon>
        <taxon>Colletotrichum gloeosporioides species complex</taxon>
    </lineage>
</organism>
<evidence type="ECO:0000256" key="1">
    <source>
        <dbReference type="SAM" id="Coils"/>
    </source>
</evidence>
<reference evidence="3" key="1">
    <citation type="submission" date="2023-01" db="EMBL/GenBank/DDBJ databases">
        <title>Colletotrichum chrysophilum M932 genome sequence.</title>
        <authorList>
            <person name="Baroncelli R."/>
        </authorList>
    </citation>
    <scope>NUCLEOTIDE SEQUENCE</scope>
    <source>
        <strain evidence="3">M932</strain>
    </source>
</reference>
<keyword evidence="4" id="KW-1185">Reference proteome</keyword>
<gene>
    <name evidence="3" type="ORF">CCHR01_18481</name>
</gene>
<dbReference type="Proteomes" id="UP001243330">
    <property type="component" value="Unassembled WGS sequence"/>
</dbReference>
<accession>A0AAD9A0G2</accession>
<proteinExistence type="predicted"/>
<feature type="compositionally biased region" description="Low complexity" evidence="2">
    <location>
        <begin position="289"/>
        <end position="303"/>
    </location>
</feature>
<feature type="compositionally biased region" description="Pro residues" evidence="2">
    <location>
        <begin position="126"/>
        <end position="145"/>
    </location>
</feature>
<feature type="compositionally biased region" description="Pro residues" evidence="2">
    <location>
        <begin position="256"/>
        <end position="274"/>
    </location>
</feature>
<keyword evidence="1" id="KW-0175">Coiled coil</keyword>
<sequence>MAEAVKLTSVRRLIDDTRSTLASWEQVRRDARDDVRATNDQLARLKDAIKQYVSKASSPAYNSSHVSGASEVCDCIIADINTLLVDSKYVEWGLTEKLRMTEIRKRLEASMWYFTCPSRTVGNANRPPPMNPLPQVLPRPAPPRQPAQRQPHQQNWQLPLPNQHPIPPRPEQAQEQHQCQRNIPRQPFQRNGQPPLNQRPIPPQAQQAQGQQQNWGNRARQPYSRNGQPPLNQHPIPPQPFQQAQGQPYYGNGQPPILPQPPVPPQHPVPPRPPQQACRPNQGIKMTRQRTWPQQAQVQQTQPSKPEPTPAPVYTLHPQLPQQEAEKCNYRSRSDARRKANTTWGAPPQVAEGYKHAIRNNTGFVSRREPNPPILNGGYRQQNPLGVPNNNPSKLFWVPAYVDFAGAVPDNDRPNV</sequence>
<feature type="compositionally biased region" description="Polar residues" evidence="2">
    <location>
        <begin position="173"/>
        <end position="196"/>
    </location>
</feature>
<dbReference type="EMBL" id="JAQOWY010000750">
    <property type="protein sequence ID" value="KAK1838895.1"/>
    <property type="molecule type" value="Genomic_DNA"/>
</dbReference>
<comment type="caution">
    <text evidence="3">The sequence shown here is derived from an EMBL/GenBank/DDBJ whole genome shotgun (WGS) entry which is preliminary data.</text>
</comment>